<accession>I4FMI3</accession>
<proteinExistence type="predicted"/>
<evidence type="ECO:0000259" key="1">
    <source>
        <dbReference type="Pfam" id="PF15919"/>
    </source>
</evidence>
<evidence type="ECO:0000313" key="2">
    <source>
        <dbReference type="EMBL" id="CCH96858.1"/>
    </source>
</evidence>
<reference evidence="2 3" key="1">
    <citation type="submission" date="2012-04" db="EMBL/GenBank/DDBJ databases">
        <authorList>
            <person name="Genoscope - CEA"/>
        </authorList>
    </citation>
    <scope>NUCLEOTIDE SEQUENCE [LARGE SCALE GENOMIC DNA]</scope>
    <source>
        <strain evidence="2 3">9717</strain>
    </source>
</reference>
<comment type="caution">
    <text evidence="2">The sequence shown here is derived from an EMBL/GenBank/DDBJ whole genome shotgun (WGS) entry which is preliminary data.</text>
</comment>
<dbReference type="Pfam" id="PF15919">
    <property type="entry name" value="HicB_lk_antitox"/>
    <property type="match status" value="1"/>
</dbReference>
<dbReference type="Proteomes" id="UP000003172">
    <property type="component" value="Unassembled WGS sequence"/>
</dbReference>
<gene>
    <name evidence="2" type="ORF">MICAB_2650006</name>
</gene>
<protein>
    <recommendedName>
        <fullName evidence="1">HicB-like antitoxin of toxin-antitoxin system domain-containing protein</fullName>
    </recommendedName>
</protein>
<dbReference type="AlphaFoldDB" id="I4FMI3"/>
<dbReference type="SUPFAM" id="SSF143100">
    <property type="entry name" value="TTHA1013/TTHA0281-like"/>
    <property type="match status" value="1"/>
</dbReference>
<dbReference type="InterPro" id="IPR035069">
    <property type="entry name" value="TTHA1013/TTHA0281-like"/>
</dbReference>
<dbReference type="PANTHER" id="PTHR34504">
    <property type="entry name" value="ANTITOXIN HICB"/>
    <property type="match status" value="1"/>
</dbReference>
<dbReference type="EMBL" id="CAII01000185">
    <property type="protein sequence ID" value="CCH96858.1"/>
    <property type="molecule type" value="Genomic_DNA"/>
</dbReference>
<dbReference type="InterPro" id="IPR031807">
    <property type="entry name" value="HicB-like"/>
</dbReference>
<dbReference type="PANTHER" id="PTHR34504:SF2">
    <property type="entry name" value="UPF0150 PROTEIN SSL0259"/>
    <property type="match status" value="1"/>
</dbReference>
<dbReference type="HOGENOM" id="CLU_1592679_0_0_3"/>
<sequence>MLTSADDEELNKILQANQELIDPEFLQVMENYATGLEQQGNNNPVAWLRNIAQQLGQFLNPQARSIEEYQGFLLEVLQAEAEINDGRAIITDNDYYYKNMQYKVSLKKTEEGYAVWCPGLPGCASQGTTKEEALNNIQDAIVSYLEVAEELNQGVESCYVEVELNHA</sequence>
<evidence type="ECO:0000313" key="3">
    <source>
        <dbReference type="Proteomes" id="UP000003172"/>
    </source>
</evidence>
<feature type="domain" description="HicB-like antitoxin of toxin-antitoxin system" evidence="1">
    <location>
        <begin position="104"/>
        <end position="157"/>
    </location>
</feature>
<dbReference type="Gene3D" id="3.30.160.250">
    <property type="match status" value="1"/>
</dbReference>
<organism evidence="2 3">
    <name type="scientific">Microcystis aeruginosa PCC 9717</name>
    <dbReference type="NCBI Taxonomy" id="1160286"/>
    <lineage>
        <taxon>Bacteria</taxon>
        <taxon>Bacillati</taxon>
        <taxon>Cyanobacteriota</taxon>
        <taxon>Cyanophyceae</taxon>
        <taxon>Oscillatoriophycideae</taxon>
        <taxon>Chroococcales</taxon>
        <taxon>Microcystaceae</taxon>
        <taxon>Microcystis</taxon>
    </lineage>
</organism>
<dbReference type="InterPro" id="IPR051404">
    <property type="entry name" value="TA_system_antitoxin"/>
</dbReference>
<name>I4FMI3_MICAE</name>